<feature type="region of interest" description="Disordered" evidence="1">
    <location>
        <begin position="132"/>
        <end position="153"/>
    </location>
</feature>
<comment type="caution">
    <text evidence="2">The sequence shown here is derived from an EMBL/GenBank/DDBJ whole genome shotgun (WGS) entry which is preliminary data.</text>
</comment>
<evidence type="ECO:0000256" key="1">
    <source>
        <dbReference type="SAM" id="MobiDB-lite"/>
    </source>
</evidence>
<evidence type="ECO:0000313" key="3">
    <source>
        <dbReference type="Proteomes" id="UP000244856"/>
    </source>
</evidence>
<protein>
    <submittedName>
        <fullName evidence="2">Uncharacterized protein</fullName>
    </submittedName>
</protein>
<gene>
    <name evidence="2" type="ORF">B7T07_01000</name>
</gene>
<dbReference type="Proteomes" id="UP000244856">
    <property type="component" value="Unassembled WGS sequence"/>
</dbReference>
<proteinExistence type="predicted"/>
<dbReference type="RefSeq" id="WP_069683971.1">
    <property type="nucleotide sequence ID" value="NZ_MCOD01000002.1"/>
</dbReference>
<organism evidence="2 3">
    <name type="scientific">Cronobacter sakazakii</name>
    <name type="common">Enterobacter sakazakii</name>
    <dbReference type="NCBI Taxonomy" id="28141"/>
    <lineage>
        <taxon>Bacteria</taxon>
        <taxon>Pseudomonadati</taxon>
        <taxon>Pseudomonadota</taxon>
        <taxon>Gammaproteobacteria</taxon>
        <taxon>Enterobacterales</taxon>
        <taxon>Enterobacteriaceae</taxon>
        <taxon>Cronobacter</taxon>
    </lineage>
</organism>
<evidence type="ECO:0000313" key="2">
    <source>
        <dbReference type="EMBL" id="PUW07524.1"/>
    </source>
</evidence>
<accession>A0AA45C443</accession>
<dbReference type="AlphaFoldDB" id="A0AA45C443"/>
<reference evidence="2 3" key="1">
    <citation type="submission" date="2017-04" db="EMBL/GenBank/DDBJ databases">
        <title>Cronobacter sakazakii, ST83 Lineage Isolates.</title>
        <authorList>
            <person name="Chase H."/>
            <person name="Tall B."/>
            <person name="Gopinath G."/>
            <person name="Lehner A."/>
        </authorList>
    </citation>
    <scope>NUCLEOTIDE SEQUENCE [LARGE SCALE GENOMIC DNA]</scope>
    <source>
        <strain evidence="2 3">MOD1_Comp15</strain>
    </source>
</reference>
<sequence>MARSRNIKPGFFTNDELAECSPLARLLFAGLWTIADKEGRLDDRPKKVKALVLPFDNVDCDELLQQLHDRKFIQRYQVQDGAYIQITNWKKHQNPHCKEAPSEIPEYCEEDEKQEEEQVKEDESTMQVQCNNSANESQVTDKHEAQLEHSASTVQEPVENNLNPADSFNLIPDSLTLIPDSVVNTQAADATCSEDGNVHQMASRYAFEGNVIRLNQKDFDSWKALFKNIDLAAELTRLDLEFTHEKPKNWFSTASAKLNYQNKHSSGRPIQKAAVNQSHWNDKDEWEENFL</sequence>
<dbReference type="EMBL" id="NCTU01000002">
    <property type="protein sequence ID" value="PUW07524.1"/>
    <property type="molecule type" value="Genomic_DNA"/>
</dbReference>
<name>A0AA45C443_CROSK</name>